<evidence type="ECO:0000313" key="4">
    <source>
        <dbReference type="EMBL" id="KFK37096.1"/>
    </source>
</evidence>
<keyword evidence="1 2" id="KW-0175">Coiled coil</keyword>
<dbReference type="EMBL" id="CM002872">
    <property type="protein sequence ID" value="KFK37096.1"/>
    <property type="molecule type" value="Genomic_DNA"/>
</dbReference>
<accession>A0A087H4P4</accession>
<feature type="coiled-coil region" evidence="2">
    <location>
        <begin position="260"/>
        <end position="432"/>
    </location>
</feature>
<dbReference type="OrthoDB" id="192247at2759"/>
<dbReference type="Pfam" id="PF22486">
    <property type="entry name" value="MATH_2"/>
    <property type="match status" value="1"/>
</dbReference>
<dbReference type="PANTHER" id="PTHR46236:SF12">
    <property type="entry name" value="MATH DOMAIN-CONTAINING PROTEIN"/>
    <property type="match status" value="1"/>
</dbReference>
<gene>
    <name evidence="4" type="ordered locus">AALP_Aa4g212600</name>
</gene>
<feature type="coiled-coil region" evidence="2">
    <location>
        <begin position="512"/>
        <end position="565"/>
    </location>
</feature>
<dbReference type="PROSITE" id="PS50144">
    <property type="entry name" value="MATH"/>
    <property type="match status" value="1"/>
</dbReference>
<proteinExistence type="predicted"/>
<dbReference type="SMART" id="SM00061">
    <property type="entry name" value="MATH"/>
    <property type="match status" value="1"/>
</dbReference>
<dbReference type="SUPFAM" id="SSF49599">
    <property type="entry name" value="TRAF domain-like"/>
    <property type="match status" value="1"/>
</dbReference>
<organism evidence="4 5">
    <name type="scientific">Arabis alpina</name>
    <name type="common">Alpine rock-cress</name>
    <dbReference type="NCBI Taxonomy" id="50452"/>
    <lineage>
        <taxon>Eukaryota</taxon>
        <taxon>Viridiplantae</taxon>
        <taxon>Streptophyta</taxon>
        <taxon>Embryophyta</taxon>
        <taxon>Tracheophyta</taxon>
        <taxon>Spermatophyta</taxon>
        <taxon>Magnoliopsida</taxon>
        <taxon>eudicotyledons</taxon>
        <taxon>Gunneridae</taxon>
        <taxon>Pentapetalae</taxon>
        <taxon>rosids</taxon>
        <taxon>malvids</taxon>
        <taxon>Brassicales</taxon>
        <taxon>Brassicaceae</taxon>
        <taxon>Arabideae</taxon>
        <taxon>Arabis</taxon>
    </lineage>
</organism>
<keyword evidence="5" id="KW-1185">Reference proteome</keyword>
<protein>
    <recommendedName>
        <fullName evidence="3">MATH domain-containing protein</fullName>
    </recommendedName>
</protein>
<dbReference type="CDD" id="cd00121">
    <property type="entry name" value="MATH"/>
    <property type="match status" value="1"/>
</dbReference>
<name>A0A087H4P4_ARAAL</name>
<evidence type="ECO:0000259" key="3">
    <source>
        <dbReference type="PROSITE" id="PS50144"/>
    </source>
</evidence>
<evidence type="ECO:0000256" key="1">
    <source>
        <dbReference type="ARBA" id="ARBA00023054"/>
    </source>
</evidence>
<dbReference type="InterPro" id="IPR002083">
    <property type="entry name" value="MATH/TRAF_dom"/>
</dbReference>
<dbReference type="eggNOG" id="KOG1987">
    <property type="taxonomic scope" value="Eukaryota"/>
</dbReference>
<reference evidence="5" key="1">
    <citation type="journal article" date="2015" name="Nat. Plants">
        <title>Genome expansion of Arabis alpina linked with retrotransposition and reduced symmetric DNA methylation.</title>
        <authorList>
            <person name="Willing E.M."/>
            <person name="Rawat V."/>
            <person name="Mandakova T."/>
            <person name="Maumus F."/>
            <person name="James G.V."/>
            <person name="Nordstroem K.J."/>
            <person name="Becker C."/>
            <person name="Warthmann N."/>
            <person name="Chica C."/>
            <person name="Szarzynska B."/>
            <person name="Zytnicki M."/>
            <person name="Albani M.C."/>
            <person name="Kiefer C."/>
            <person name="Bergonzi S."/>
            <person name="Castaings L."/>
            <person name="Mateos J.L."/>
            <person name="Berns M.C."/>
            <person name="Bujdoso N."/>
            <person name="Piofczyk T."/>
            <person name="de Lorenzo L."/>
            <person name="Barrero-Sicilia C."/>
            <person name="Mateos I."/>
            <person name="Piednoel M."/>
            <person name="Hagmann J."/>
            <person name="Chen-Min-Tao R."/>
            <person name="Iglesias-Fernandez R."/>
            <person name="Schuster S.C."/>
            <person name="Alonso-Blanco C."/>
            <person name="Roudier F."/>
            <person name="Carbonero P."/>
            <person name="Paz-Ares J."/>
            <person name="Davis S.J."/>
            <person name="Pecinka A."/>
            <person name="Quesneville H."/>
            <person name="Colot V."/>
            <person name="Lysak M.A."/>
            <person name="Weigel D."/>
            <person name="Coupland G."/>
            <person name="Schneeberger K."/>
        </authorList>
    </citation>
    <scope>NUCLEOTIDE SEQUENCE [LARGE SCALE GENOMIC DNA]</scope>
    <source>
        <strain evidence="5">cv. Pajares</strain>
    </source>
</reference>
<feature type="coiled-coil region" evidence="2">
    <location>
        <begin position="605"/>
        <end position="679"/>
    </location>
</feature>
<dbReference type="AlphaFoldDB" id="A0A087H4P4"/>
<dbReference type="Gene3D" id="2.60.210.10">
    <property type="entry name" value="Apoptosis, Tumor Necrosis Factor Receptor Associated Protein 2, Chain A"/>
    <property type="match status" value="1"/>
</dbReference>
<dbReference type="Gramene" id="KFK37096">
    <property type="protein sequence ID" value="KFK37096"/>
    <property type="gene ID" value="AALP_AA4G212600"/>
</dbReference>
<evidence type="ECO:0000313" key="5">
    <source>
        <dbReference type="Proteomes" id="UP000029120"/>
    </source>
</evidence>
<dbReference type="Proteomes" id="UP000029120">
    <property type="component" value="Chromosome 4"/>
</dbReference>
<dbReference type="OMA" id="VMELGCK"/>
<dbReference type="InterPro" id="IPR050804">
    <property type="entry name" value="MCC"/>
</dbReference>
<feature type="domain" description="MATH" evidence="3">
    <location>
        <begin position="5"/>
        <end position="133"/>
    </location>
</feature>
<dbReference type="InterPro" id="IPR008974">
    <property type="entry name" value="TRAF-like"/>
</dbReference>
<evidence type="ECO:0000256" key="2">
    <source>
        <dbReference type="SAM" id="Coils"/>
    </source>
</evidence>
<dbReference type="PANTHER" id="PTHR46236">
    <property type="entry name" value="TRAF-LIKE SUPERFAMILY PROTEIN"/>
    <property type="match status" value="1"/>
</dbReference>
<sequence length="778" mass="89712">MFNKKPSFRFAIDNFSEKESMGYSSEIFVSGGCEWSLVVYPKGDSSAENQYMSLFLRVANPKSLQTGWKRIAKYYFVVLNQSDELLFRSSPREGGTLFCAESPGWSFSKTLLLSKIQDDKIIIEVYINVLEAVDGEAEDASKKNETVDIKGFQVLASQVTSVAKLFVEQPDVAEDFKVKNKALKTSYMNVLLKLVKKLEKPLKSLSETKLSKARGKLSELMDVGFNLGWLESKLDEISLEKKKLDDESRVQKMEEFGFKLESLKTKLDEVSLERKKADAADGSLFQQLDNRVKNLELNEAEVEHLKTELYDLKTEFHEVTSETTKEYSRIEERIEERVKYLKAELDEVSLERKKEAEQLEERLKNLEVMELGCKVENLETKLNKITLEMNDDDEDDDDDEDEDWGEQLEERVKNLEEMELSLKTKLDEVSLEVKKLADDDDEPWVDPLEVRVNNLEAMELSLKTKLDEVSLEMKKVFDSDESWQSWGDELEERVDNLEVKSDSKLVSLKMKLDEVSSERTKENSRAKVLEERLKNLEVMELGCKVENLEAKLNEITLDMNKEERVKNLEEMKLGCMIESLKTEIGEVSSGKTELGYKIESLKTELDKVSSERTKENYRAEELEERLKNLEGMELGCKVENLKTKLKKSEDANKVKNLEVKELECKVDCLNRKLEEVSLKMKKSDNLYECRIKQLEESIKNFGMMQLGFKVSCLNAKLEEFCLEKKKSDAADESRFEDVEDSVKNIELMVSYLKGVLDKKKDKSSDDGFLLVNESIDDM</sequence>